<gene>
    <name evidence="1" type="ORF">ACFOUR_17575</name>
</gene>
<dbReference type="InterPro" id="IPR002774">
    <property type="entry name" value="Flagellin_arc-type"/>
</dbReference>
<dbReference type="PANTHER" id="PTHR42200">
    <property type="entry name" value="ARCHAEAL FLAGELLA-RELATED PROTEIN F-RELATED"/>
    <property type="match status" value="1"/>
</dbReference>
<dbReference type="GeneID" id="73901535"/>
<dbReference type="Proteomes" id="UP001595846">
    <property type="component" value="Unassembled WGS sequence"/>
</dbReference>
<keyword evidence="1" id="KW-0282">Flagellum</keyword>
<sequence length="155" mass="16308">MAGESISTLILFIAAMLVAAGVAGTLVTSVGELSGSIDTFSGDVSDDIDTDVAIISDPGSGAVVGTDNETLTLLVKNTGERTLSTEGTELDFLVDGRYVPNENLSVTVVDAEYWRTGDVARVELTLPEPLSEGEHRVMLSVRGAETVFRFYYGGA</sequence>
<keyword evidence="1" id="KW-0969">Cilium</keyword>
<proteinExistence type="predicted"/>
<dbReference type="Pfam" id="PF01917">
    <property type="entry name" value="Flagellin_arch-type"/>
    <property type="match status" value="1"/>
</dbReference>
<reference evidence="1 2" key="1">
    <citation type="journal article" date="2019" name="Int. J. Syst. Evol. Microbiol.">
        <title>The Global Catalogue of Microorganisms (GCM) 10K type strain sequencing project: providing services to taxonomists for standard genome sequencing and annotation.</title>
        <authorList>
            <consortium name="The Broad Institute Genomics Platform"/>
            <consortium name="The Broad Institute Genome Sequencing Center for Infectious Disease"/>
            <person name="Wu L."/>
            <person name="Ma J."/>
        </authorList>
    </citation>
    <scope>NUCLEOTIDE SEQUENCE [LARGE SCALE GENOMIC DNA]</scope>
    <source>
        <strain evidence="1 2">IBRC-M 10256</strain>
    </source>
</reference>
<name>A0ABD5NTR9_9EURY</name>
<comment type="caution">
    <text evidence="1">The sequence shown here is derived from an EMBL/GenBank/DDBJ whole genome shotgun (WGS) entry which is preliminary data.</text>
</comment>
<keyword evidence="2" id="KW-1185">Reference proteome</keyword>
<dbReference type="AlphaFoldDB" id="A0ABD5NTR9"/>
<dbReference type="EMBL" id="JBHSAQ010000016">
    <property type="protein sequence ID" value="MFC3960173.1"/>
    <property type="molecule type" value="Genomic_DNA"/>
</dbReference>
<organism evidence="1 2">
    <name type="scientific">Halovivax cerinus</name>
    <dbReference type="NCBI Taxonomy" id="1487865"/>
    <lineage>
        <taxon>Archaea</taxon>
        <taxon>Methanobacteriati</taxon>
        <taxon>Methanobacteriota</taxon>
        <taxon>Stenosarchaea group</taxon>
        <taxon>Halobacteria</taxon>
        <taxon>Halobacteriales</taxon>
        <taxon>Natrialbaceae</taxon>
        <taxon>Halovivax</taxon>
    </lineage>
</organism>
<evidence type="ECO:0000313" key="2">
    <source>
        <dbReference type="Proteomes" id="UP001595846"/>
    </source>
</evidence>
<dbReference type="RefSeq" id="WP_256532452.1">
    <property type="nucleotide sequence ID" value="NZ_CP101824.1"/>
</dbReference>
<evidence type="ECO:0000313" key="1">
    <source>
        <dbReference type="EMBL" id="MFC3960173.1"/>
    </source>
</evidence>
<dbReference type="PANTHER" id="PTHR42200:SF2">
    <property type="entry name" value="ARCHAEAL FLAGELLA-RELATED PROTEIN F"/>
    <property type="match status" value="1"/>
</dbReference>
<protein>
    <submittedName>
        <fullName evidence="1">Flagellar protein G</fullName>
    </submittedName>
</protein>
<keyword evidence="1" id="KW-0966">Cell projection</keyword>
<accession>A0ABD5NTR9</accession>